<dbReference type="PANTHER" id="PTHR46564:SF1">
    <property type="entry name" value="TRANSPOSASE"/>
    <property type="match status" value="1"/>
</dbReference>
<dbReference type="GO" id="GO:0003676">
    <property type="term" value="F:nucleic acid binding"/>
    <property type="evidence" value="ECO:0007669"/>
    <property type="project" value="InterPro"/>
</dbReference>
<evidence type="ECO:0000313" key="2">
    <source>
        <dbReference type="EMBL" id="CEP07372.1"/>
    </source>
</evidence>
<protein>
    <recommendedName>
        <fullName evidence="1">Tc1-like transposase DDE domain-containing protein</fullName>
    </recommendedName>
</protein>
<dbReference type="AlphaFoldDB" id="A0A0B7MQN3"/>
<dbReference type="EMBL" id="LN719213">
    <property type="protein sequence ID" value="CEP07372.1"/>
    <property type="molecule type" value="Genomic_DNA"/>
</dbReference>
<dbReference type="Pfam" id="PF13358">
    <property type="entry name" value="DDE_3"/>
    <property type="match status" value="1"/>
</dbReference>
<evidence type="ECO:0000313" key="3">
    <source>
        <dbReference type="Proteomes" id="UP000054107"/>
    </source>
</evidence>
<accession>A0A0B7MQN3</accession>
<dbReference type="InterPro" id="IPR047655">
    <property type="entry name" value="Transpos_IS630-like"/>
</dbReference>
<dbReference type="InterPro" id="IPR038717">
    <property type="entry name" value="Tc1-like_DDE_dom"/>
</dbReference>
<dbReference type="PANTHER" id="PTHR46564">
    <property type="entry name" value="TRANSPOSASE"/>
    <property type="match status" value="1"/>
</dbReference>
<dbReference type="STRING" id="35722.A0A0B7MQN3"/>
<feature type="domain" description="Tc1-like transposase DDE" evidence="1">
    <location>
        <begin position="115"/>
        <end position="263"/>
    </location>
</feature>
<dbReference type="Gene3D" id="3.30.420.10">
    <property type="entry name" value="Ribonuclease H-like superfamily/Ribonuclease H"/>
    <property type="match status" value="1"/>
</dbReference>
<evidence type="ECO:0000259" key="1">
    <source>
        <dbReference type="Pfam" id="PF13358"/>
    </source>
</evidence>
<dbReference type="OrthoDB" id="2207820at2759"/>
<keyword evidence="3" id="KW-1185">Reference proteome</keyword>
<reference evidence="2 3" key="1">
    <citation type="submission" date="2014-09" db="EMBL/GenBank/DDBJ databases">
        <authorList>
            <person name="Ellenberger Sabrina"/>
        </authorList>
    </citation>
    <scope>NUCLEOTIDE SEQUENCE [LARGE SCALE GENOMIC DNA]</scope>
    <source>
        <strain evidence="2 3">CBS 412.66</strain>
    </source>
</reference>
<dbReference type="Proteomes" id="UP000054107">
    <property type="component" value="Unassembled WGS sequence"/>
</dbReference>
<proteinExistence type="predicted"/>
<gene>
    <name evidence="2" type="primary">PARPA_00659.1 scaffold 1011</name>
</gene>
<dbReference type="NCBIfam" id="NF033545">
    <property type="entry name" value="transpos_IS630"/>
    <property type="match status" value="1"/>
</dbReference>
<dbReference type="InterPro" id="IPR036397">
    <property type="entry name" value="RNaseH_sf"/>
</dbReference>
<organism evidence="2 3">
    <name type="scientific">Parasitella parasitica</name>
    <dbReference type="NCBI Taxonomy" id="35722"/>
    <lineage>
        <taxon>Eukaryota</taxon>
        <taxon>Fungi</taxon>
        <taxon>Fungi incertae sedis</taxon>
        <taxon>Mucoromycota</taxon>
        <taxon>Mucoromycotina</taxon>
        <taxon>Mucoromycetes</taxon>
        <taxon>Mucorales</taxon>
        <taxon>Mucorineae</taxon>
        <taxon>Mucoraceae</taxon>
        <taxon>Parasitella</taxon>
    </lineage>
</organism>
<name>A0A0B7MQN3_9FUNG</name>
<sequence length="299" mass="33710">MQKYKVIWLVEEKRLNAAEAGRQVGMNERVAQRLAKKKKRGPKPALLEEAHKDHVTRFIDDNSTATVTDVMNSLTAAFKDLKINKTIVNREDAIEKRYTWATEMVTTDMDFLKNCVFIDESAFSINLKRTCGWARKGGTPVATVSVTRSKTTIIIGAISAKKRRLRDSHASSPCTGTNTNNCICFLIFLMDILDQFPQMKGFYLVMDIAPIHTSKTIEKLVVSGGYRCAYLPSYSPELNPIEQFWASVKGKIRRHKLLDAETLSSTITETCQQVKTKDLEGFIGYSASRIVDCVNRNPM</sequence>